<dbReference type="OrthoDB" id="1939300at2759"/>
<dbReference type="EMBL" id="JADFTS010000006">
    <property type="protein sequence ID" value="KAF9603430.1"/>
    <property type="molecule type" value="Genomic_DNA"/>
</dbReference>
<reference evidence="2 3" key="1">
    <citation type="submission" date="2020-10" db="EMBL/GenBank/DDBJ databases">
        <title>The Coptis chinensis genome and diversification of protoberbering-type alkaloids.</title>
        <authorList>
            <person name="Wang B."/>
            <person name="Shu S."/>
            <person name="Song C."/>
            <person name="Liu Y."/>
        </authorList>
    </citation>
    <scope>NUCLEOTIDE SEQUENCE [LARGE SCALE GENOMIC DNA]</scope>
    <source>
        <strain evidence="2">HL-2020</strain>
        <tissue evidence="2">Leaf</tissue>
    </source>
</reference>
<evidence type="ECO:0000313" key="3">
    <source>
        <dbReference type="Proteomes" id="UP000631114"/>
    </source>
</evidence>
<dbReference type="InterPro" id="IPR040256">
    <property type="entry name" value="At4g02000-like"/>
</dbReference>
<evidence type="ECO:0000313" key="2">
    <source>
        <dbReference type="EMBL" id="KAF9603430.1"/>
    </source>
</evidence>
<organism evidence="2 3">
    <name type="scientific">Coptis chinensis</name>
    <dbReference type="NCBI Taxonomy" id="261450"/>
    <lineage>
        <taxon>Eukaryota</taxon>
        <taxon>Viridiplantae</taxon>
        <taxon>Streptophyta</taxon>
        <taxon>Embryophyta</taxon>
        <taxon>Tracheophyta</taxon>
        <taxon>Spermatophyta</taxon>
        <taxon>Magnoliopsida</taxon>
        <taxon>Ranunculales</taxon>
        <taxon>Ranunculaceae</taxon>
        <taxon>Coptidoideae</taxon>
        <taxon>Coptis</taxon>
    </lineage>
</organism>
<evidence type="ECO:0000259" key="1">
    <source>
        <dbReference type="Pfam" id="PF14111"/>
    </source>
</evidence>
<dbReference type="Pfam" id="PF14111">
    <property type="entry name" value="DUF4283"/>
    <property type="match status" value="1"/>
</dbReference>
<feature type="domain" description="DUF4283" evidence="1">
    <location>
        <begin position="2"/>
        <end position="79"/>
    </location>
</feature>
<sequence length="118" mass="13937">MWSDYMVGFFVEKRLPFPLVKAAMARLWKIKGSYTISTDRELYYFKFNLDEDRKQVLDADPIFIAGKLFVVRQWTREVEAQKNKITSIPIWVKLMDLAKELWTDERLGYIASLIGNPL</sequence>
<dbReference type="InterPro" id="IPR025558">
    <property type="entry name" value="DUF4283"/>
</dbReference>
<proteinExistence type="predicted"/>
<dbReference type="AlphaFoldDB" id="A0A835LQ92"/>
<dbReference type="PANTHER" id="PTHR31286">
    <property type="entry name" value="GLYCINE-RICH CELL WALL STRUCTURAL PROTEIN 1.8-LIKE"/>
    <property type="match status" value="1"/>
</dbReference>
<protein>
    <recommendedName>
        <fullName evidence="1">DUF4283 domain-containing protein</fullName>
    </recommendedName>
</protein>
<dbReference type="PANTHER" id="PTHR31286:SF180">
    <property type="entry name" value="OS10G0362600 PROTEIN"/>
    <property type="match status" value="1"/>
</dbReference>
<gene>
    <name evidence="2" type="ORF">IFM89_036131</name>
</gene>
<dbReference type="Proteomes" id="UP000631114">
    <property type="component" value="Unassembled WGS sequence"/>
</dbReference>
<name>A0A835LQ92_9MAGN</name>
<comment type="caution">
    <text evidence="2">The sequence shown here is derived from an EMBL/GenBank/DDBJ whole genome shotgun (WGS) entry which is preliminary data.</text>
</comment>
<keyword evidence="3" id="KW-1185">Reference proteome</keyword>
<accession>A0A835LQ92</accession>